<reference evidence="2 3" key="1">
    <citation type="submission" date="2024-11" db="EMBL/GenBank/DDBJ databases">
        <title>A near-complete genome assembly of Cinchona calisaya.</title>
        <authorList>
            <person name="Lian D.C."/>
            <person name="Zhao X.W."/>
            <person name="Wei L."/>
        </authorList>
    </citation>
    <scope>NUCLEOTIDE SEQUENCE [LARGE SCALE GENOMIC DNA]</scope>
    <source>
        <tissue evidence="2">Nenye</tissue>
    </source>
</reference>
<dbReference type="PANTHER" id="PTHR33133:SF1">
    <property type="entry name" value="EXPRESSED PROTEIN-RELATED"/>
    <property type="match status" value="1"/>
</dbReference>
<feature type="transmembrane region" description="Helical" evidence="1">
    <location>
        <begin position="231"/>
        <end position="254"/>
    </location>
</feature>
<evidence type="ECO:0000256" key="1">
    <source>
        <dbReference type="SAM" id="Phobius"/>
    </source>
</evidence>
<name>A0ABD3AVR1_9GENT</name>
<feature type="transmembrane region" description="Helical" evidence="1">
    <location>
        <begin position="149"/>
        <end position="170"/>
    </location>
</feature>
<dbReference type="AlphaFoldDB" id="A0ABD3AVR1"/>
<organism evidence="2 3">
    <name type="scientific">Cinchona calisaya</name>
    <dbReference type="NCBI Taxonomy" id="153742"/>
    <lineage>
        <taxon>Eukaryota</taxon>
        <taxon>Viridiplantae</taxon>
        <taxon>Streptophyta</taxon>
        <taxon>Embryophyta</taxon>
        <taxon>Tracheophyta</taxon>
        <taxon>Spermatophyta</taxon>
        <taxon>Magnoliopsida</taxon>
        <taxon>eudicotyledons</taxon>
        <taxon>Gunneridae</taxon>
        <taxon>Pentapetalae</taxon>
        <taxon>asterids</taxon>
        <taxon>lamiids</taxon>
        <taxon>Gentianales</taxon>
        <taxon>Rubiaceae</taxon>
        <taxon>Cinchonoideae</taxon>
        <taxon>Cinchoneae</taxon>
        <taxon>Cinchona</taxon>
    </lineage>
</organism>
<gene>
    <name evidence="2" type="ORF">ACH5RR_003774</name>
</gene>
<comment type="caution">
    <text evidence="2">The sequence shown here is derived from an EMBL/GenBank/DDBJ whole genome shotgun (WGS) entry which is preliminary data.</text>
</comment>
<accession>A0ABD3AVR1</accession>
<dbReference type="Proteomes" id="UP001630127">
    <property type="component" value="Unassembled WGS sequence"/>
</dbReference>
<protein>
    <recommendedName>
        <fullName evidence="4">Protein RFT1 homolog</fullName>
    </recommendedName>
</protein>
<evidence type="ECO:0000313" key="2">
    <source>
        <dbReference type="EMBL" id="KAL3535313.1"/>
    </source>
</evidence>
<keyword evidence="3" id="KW-1185">Reference proteome</keyword>
<keyword evidence="1" id="KW-1133">Transmembrane helix</keyword>
<dbReference type="EMBL" id="JBJUIK010000002">
    <property type="protein sequence ID" value="KAL3535313.1"/>
    <property type="molecule type" value="Genomic_DNA"/>
</dbReference>
<proteinExistence type="predicted"/>
<feature type="transmembrane region" description="Helical" evidence="1">
    <location>
        <begin position="266"/>
        <end position="291"/>
    </location>
</feature>
<sequence length="316" mass="35543">MEFLEPFVAVLVIFRESLKLLAKNRKLTAITLTVSILLSSLSFLILYFCCKTMSRNMIPIEFFMPIPGSSDDTINFATILIIFDEYFKIIVAFEVFVLAKSIISIYSSIATILLSVSSYNGRTITLSFKNLAKLTVQARRRQYKTNLQISLRVIGCIFVVLFVASPSMMFSGNSLGEMLWTANLVGISAACILFLYLSVAWVLGSVISVIEENCYGIEAMKKAGRLIEGKRIQGFILNIMFNFSLLAVVGFGILRDHKWLVDNLLIFGLFIVIFSCLLRFFYFVAYTVLYFKCKKSHGEEIEFPGGIVGYSKISAC</sequence>
<feature type="transmembrane region" description="Helical" evidence="1">
    <location>
        <begin position="182"/>
        <end position="210"/>
    </location>
</feature>
<keyword evidence="1" id="KW-0812">Transmembrane</keyword>
<keyword evidence="1" id="KW-0472">Membrane</keyword>
<evidence type="ECO:0000313" key="3">
    <source>
        <dbReference type="Proteomes" id="UP001630127"/>
    </source>
</evidence>
<dbReference type="PANTHER" id="PTHR33133">
    <property type="entry name" value="OS08G0107100 PROTEIN-RELATED"/>
    <property type="match status" value="1"/>
</dbReference>
<evidence type="ECO:0008006" key="4">
    <source>
        <dbReference type="Google" id="ProtNLM"/>
    </source>
</evidence>
<feature type="transmembrane region" description="Helical" evidence="1">
    <location>
        <begin position="27"/>
        <end position="50"/>
    </location>
</feature>